<dbReference type="PANTHER" id="PTHR14456:SF2">
    <property type="entry name" value="INOSITOL-PENTAKISPHOSPHATE 2-KINASE"/>
    <property type="match status" value="1"/>
</dbReference>
<dbReference type="GO" id="GO:0005524">
    <property type="term" value="F:ATP binding"/>
    <property type="evidence" value="ECO:0007669"/>
    <property type="project" value="UniProtKB-KW"/>
</dbReference>
<gene>
    <name evidence="8" type="primary">IPK1</name>
    <name evidence="8" type="ORF">BGZ80_004914</name>
</gene>
<accession>A0A9P6T2F9</accession>
<dbReference type="EC" id="2.7.1.158" evidence="1 7"/>
<comment type="catalytic activity">
    <reaction evidence="7">
        <text>1D-myo-inositol 1,3,4,5,6-pentakisphosphate + ATP = 1D-myo-inositol hexakisphosphate + ADP + H(+)</text>
        <dbReference type="Rhea" id="RHEA:20313"/>
        <dbReference type="ChEBI" id="CHEBI:15378"/>
        <dbReference type="ChEBI" id="CHEBI:30616"/>
        <dbReference type="ChEBI" id="CHEBI:57733"/>
        <dbReference type="ChEBI" id="CHEBI:58130"/>
        <dbReference type="ChEBI" id="CHEBI:456216"/>
        <dbReference type="EC" id="2.7.1.158"/>
    </reaction>
</comment>
<evidence type="ECO:0000256" key="3">
    <source>
        <dbReference type="ARBA" id="ARBA00022679"/>
    </source>
</evidence>
<comment type="domain">
    <text evidence="7">The EXKPK motif is conserved in inositol-pentakisphosphate 2-kinases of both family 1 and 2.</text>
</comment>
<keyword evidence="5 7" id="KW-0418">Kinase</keyword>
<dbReference type="Proteomes" id="UP000703661">
    <property type="component" value="Unassembled WGS sequence"/>
</dbReference>
<evidence type="ECO:0000313" key="8">
    <source>
        <dbReference type="EMBL" id="KAG0020003.1"/>
    </source>
</evidence>
<dbReference type="InterPro" id="IPR009286">
    <property type="entry name" value="Ins_P5_2-kin"/>
</dbReference>
<keyword evidence="9" id="KW-1185">Reference proteome</keyword>
<name>A0A9P6T2F9_9FUNG</name>
<dbReference type="EMBL" id="JAAAID010000246">
    <property type="protein sequence ID" value="KAG0020003.1"/>
    <property type="molecule type" value="Genomic_DNA"/>
</dbReference>
<evidence type="ECO:0000256" key="5">
    <source>
        <dbReference type="ARBA" id="ARBA00022777"/>
    </source>
</evidence>
<keyword evidence="4 7" id="KW-0547">Nucleotide-binding</keyword>
<reference evidence="8" key="1">
    <citation type="journal article" date="2020" name="Fungal Divers.">
        <title>Resolving the Mortierellaceae phylogeny through synthesis of multi-gene phylogenetics and phylogenomics.</title>
        <authorList>
            <person name="Vandepol N."/>
            <person name="Liber J."/>
            <person name="Desiro A."/>
            <person name="Na H."/>
            <person name="Kennedy M."/>
            <person name="Barry K."/>
            <person name="Grigoriev I.V."/>
            <person name="Miller A.N."/>
            <person name="O'Donnell K."/>
            <person name="Stajich J.E."/>
            <person name="Bonito G."/>
        </authorList>
    </citation>
    <scope>NUCLEOTIDE SEQUENCE</scope>
    <source>
        <strain evidence="8">NRRL 2769</strain>
    </source>
</reference>
<evidence type="ECO:0000313" key="9">
    <source>
        <dbReference type="Proteomes" id="UP000703661"/>
    </source>
</evidence>
<dbReference type="AlphaFoldDB" id="A0A9P6T2F9"/>
<comment type="caution">
    <text evidence="8">The sequence shown here is derived from an EMBL/GenBank/DDBJ whole genome shotgun (WGS) entry which is preliminary data.</text>
</comment>
<sequence length="309" mass="35065">MYQHSKVKSGKEESLSEFCPIDLFSGNDSLVEDSLNALIKTPQSNLRLFVNGTQKTISSEEMSQCLYSSNVVDIPRVDPLSNDRDSYQTVSLTDVLTKILTQSPLLRRLGRLQQALDSLDVETIHRFYTQLADPITGAVPDPTMEEYLDTAEAFMYRTDMNDMMAKDHEIFLSNNATSLGFGPEDDLDDEDVVPRSLKLHYIREFLLSATLKDCSILITVRQVEEEEEVKAGHSLPKNDVSSVKGISLGFREKYHWINVNDKEFIYKITCIDLDPKKMSSVPMYLKKDRDIVNYYLSTIGDRESSCGSQ</sequence>
<dbReference type="Pfam" id="PF06090">
    <property type="entry name" value="Ins_P5_2-kin"/>
    <property type="match status" value="1"/>
</dbReference>
<dbReference type="GO" id="GO:0035299">
    <property type="term" value="F:inositol-1,3,4,5,6-pentakisphosphate 2-kinase activity"/>
    <property type="evidence" value="ECO:0007669"/>
    <property type="project" value="UniProtKB-EC"/>
</dbReference>
<dbReference type="GO" id="GO:0032958">
    <property type="term" value="P:inositol phosphate biosynthetic process"/>
    <property type="evidence" value="ECO:0007669"/>
    <property type="project" value="TreeGrafter"/>
</dbReference>
<organism evidence="8 9">
    <name type="scientific">Entomortierella chlamydospora</name>
    <dbReference type="NCBI Taxonomy" id="101097"/>
    <lineage>
        <taxon>Eukaryota</taxon>
        <taxon>Fungi</taxon>
        <taxon>Fungi incertae sedis</taxon>
        <taxon>Mucoromycota</taxon>
        <taxon>Mortierellomycotina</taxon>
        <taxon>Mortierellomycetes</taxon>
        <taxon>Mortierellales</taxon>
        <taxon>Mortierellaceae</taxon>
        <taxon>Entomortierella</taxon>
    </lineage>
</organism>
<evidence type="ECO:0000256" key="1">
    <source>
        <dbReference type="ARBA" id="ARBA00012023"/>
    </source>
</evidence>
<evidence type="ECO:0000256" key="4">
    <source>
        <dbReference type="ARBA" id="ARBA00022741"/>
    </source>
</evidence>
<proteinExistence type="predicted"/>
<evidence type="ECO:0000256" key="6">
    <source>
        <dbReference type="ARBA" id="ARBA00022840"/>
    </source>
</evidence>
<keyword evidence="6 7" id="KW-0067">ATP-binding</keyword>
<evidence type="ECO:0000256" key="7">
    <source>
        <dbReference type="RuleBase" id="RU364126"/>
    </source>
</evidence>
<keyword evidence="3 7" id="KW-0808">Transferase</keyword>
<evidence type="ECO:0000256" key="2">
    <source>
        <dbReference type="ARBA" id="ARBA00014846"/>
    </source>
</evidence>
<dbReference type="PANTHER" id="PTHR14456">
    <property type="entry name" value="INOSITOL POLYPHOSPHATE KINASE 1"/>
    <property type="match status" value="1"/>
</dbReference>
<protein>
    <recommendedName>
        <fullName evidence="2 7">Inositol-pentakisphosphate 2-kinase</fullName>
        <ecNumber evidence="1 7">2.7.1.158</ecNumber>
    </recommendedName>
</protein>
<comment type="function">
    <text evidence="7">Phosphorylates Ins(1,3,4,5,6)P5 at position 2 to form Ins(1,2,3,4,5,6)P6 (InsP6 or phytate).</text>
</comment>
<dbReference type="GO" id="GO:0005634">
    <property type="term" value="C:nucleus"/>
    <property type="evidence" value="ECO:0007669"/>
    <property type="project" value="TreeGrafter"/>
</dbReference>